<feature type="domain" description="GST C-terminal" evidence="5">
    <location>
        <begin position="105"/>
        <end position="225"/>
    </location>
</feature>
<comment type="catalytic activity">
    <reaction evidence="3">
        <text>methylarsonate + 2 glutathione + H(+) = methylarsonous acid + glutathione disulfide + H2O</text>
        <dbReference type="Rhea" id="RHEA:15969"/>
        <dbReference type="ChEBI" id="CHEBI:15377"/>
        <dbReference type="ChEBI" id="CHEBI:15378"/>
        <dbReference type="ChEBI" id="CHEBI:17826"/>
        <dbReference type="ChEBI" id="CHEBI:33409"/>
        <dbReference type="ChEBI" id="CHEBI:57925"/>
        <dbReference type="ChEBI" id="CHEBI:58297"/>
        <dbReference type="EC" id="1.20.4.2"/>
    </reaction>
</comment>
<dbReference type="GO" id="GO:0045174">
    <property type="term" value="F:glutathione dehydrogenase (ascorbate) activity"/>
    <property type="evidence" value="ECO:0007669"/>
    <property type="project" value="UniProtKB-UniRule"/>
</dbReference>
<dbReference type="STRING" id="947166.A0A1D1V3I2"/>
<dbReference type="SUPFAM" id="SSF47616">
    <property type="entry name" value="GST C-terminal domain-like"/>
    <property type="match status" value="1"/>
</dbReference>
<comment type="catalytic activity">
    <reaction evidence="3">
        <text>L-dehydroascorbate + 2 glutathione = glutathione disulfide + L-ascorbate</text>
        <dbReference type="Rhea" id="RHEA:24424"/>
        <dbReference type="ChEBI" id="CHEBI:38290"/>
        <dbReference type="ChEBI" id="CHEBI:57925"/>
        <dbReference type="ChEBI" id="CHEBI:58297"/>
        <dbReference type="ChEBI" id="CHEBI:58539"/>
        <dbReference type="EC" id="1.8.5.1"/>
    </reaction>
</comment>
<dbReference type="GO" id="GO:0004364">
    <property type="term" value="F:glutathione transferase activity"/>
    <property type="evidence" value="ECO:0007669"/>
    <property type="project" value="UniProtKB-UniRule"/>
</dbReference>
<dbReference type="EC" id="1.8.5.1" evidence="3"/>
<dbReference type="PROSITE" id="PS50405">
    <property type="entry name" value="GST_CTER"/>
    <property type="match status" value="1"/>
</dbReference>
<evidence type="ECO:0000256" key="3">
    <source>
        <dbReference type="RuleBase" id="RU368071"/>
    </source>
</evidence>
<dbReference type="Pfam" id="PF13410">
    <property type="entry name" value="GST_C_2"/>
    <property type="match status" value="1"/>
</dbReference>
<dbReference type="InterPro" id="IPR004045">
    <property type="entry name" value="Glutathione_S-Trfase_N"/>
</dbReference>
<dbReference type="InterPro" id="IPR040079">
    <property type="entry name" value="Glutathione_S-Trfase"/>
</dbReference>
<evidence type="ECO:0000259" key="5">
    <source>
        <dbReference type="PROSITE" id="PS50405"/>
    </source>
</evidence>
<dbReference type="InterPro" id="IPR036282">
    <property type="entry name" value="Glutathione-S-Trfase_C_sf"/>
</dbReference>
<evidence type="ECO:0000313" key="7">
    <source>
        <dbReference type="Proteomes" id="UP000186922"/>
    </source>
</evidence>
<dbReference type="FunFam" id="1.20.1050.10:FF:000009">
    <property type="entry name" value="Glutathione S-transferase omega-1"/>
    <property type="match status" value="1"/>
</dbReference>
<dbReference type="FunFam" id="3.40.30.10:FF:000123">
    <property type="entry name" value="Glutathione transferase o1"/>
    <property type="match status" value="1"/>
</dbReference>
<dbReference type="Gene3D" id="1.20.1050.10">
    <property type="match status" value="1"/>
</dbReference>
<dbReference type="GO" id="GO:0005737">
    <property type="term" value="C:cytoplasm"/>
    <property type="evidence" value="ECO:0007669"/>
    <property type="project" value="InterPro"/>
</dbReference>
<sequence>MEKNGESKALRKEDARPEVTELTLYSMRFCPYALRIRALLNLKKIPYNVVNIDYTSKPDWYFEVNPHGKVPSLAEPGKGSLYESLIVCEYLDEEFEGAGKIMACDPHDKAQQRLLIDRIMADTLLPAYRDVRMKDGTEHVDKLVTTLDKIENMLQNTFLTGDTVGFVDLMVWPWFEHLPSLIKVRGGNYDFSDERHPKLKHWMDALRNLPAIKAVSYPEEVYVEYFGGATEGKMNPDVGLGTNKEANLSSKLS</sequence>
<keyword evidence="2 3" id="KW-0560">Oxidoreductase</keyword>
<dbReference type="Gene3D" id="3.40.30.10">
    <property type="entry name" value="Glutaredoxin"/>
    <property type="match status" value="1"/>
</dbReference>
<organism evidence="6 7">
    <name type="scientific">Ramazzottius varieornatus</name>
    <name type="common">Water bear</name>
    <name type="synonym">Tardigrade</name>
    <dbReference type="NCBI Taxonomy" id="947166"/>
    <lineage>
        <taxon>Eukaryota</taxon>
        <taxon>Metazoa</taxon>
        <taxon>Ecdysozoa</taxon>
        <taxon>Tardigrada</taxon>
        <taxon>Eutardigrada</taxon>
        <taxon>Parachela</taxon>
        <taxon>Hypsibioidea</taxon>
        <taxon>Ramazzottiidae</taxon>
        <taxon>Ramazzottius</taxon>
    </lineage>
</organism>
<protein>
    <recommendedName>
        <fullName evidence="3">Glutathione S-transferase omega</fullName>
        <shortName evidence="3">GSTO</shortName>
        <ecNumber evidence="3">1.20.4.2</ecNumber>
        <ecNumber evidence="3">1.8.5.1</ecNumber>
        <ecNumber evidence="3">2.5.1.18</ecNumber>
    </recommendedName>
    <alternativeName>
        <fullName evidence="3">Glutathione-dependent dehydroascorbate reductase</fullName>
    </alternativeName>
    <alternativeName>
        <fullName evidence="3">Monomethylarsonic acid reductase</fullName>
    </alternativeName>
</protein>
<dbReference type="SFLD" id="SFLDS00019">
    <property type="entry name" value="Glutathione_Transferase_(cytos"/>
    <property type="match status" value="1"/>
</dbReference>
<proteinExistence type="inferred from homology"/>
<keyword evidence="7" id="KW-1185">Reference proteome</keyword>
<accession>A0A1D1V3I2</accession>
<reference evidence="6 7" key="1">
    <citation type="journal article" date="2016" name="Nat. Commun.">
        <title>Extremotolerant tardigrade genome and improved radiotolerance of human cultured cells by tardigrade-unique protein.</title>
        <authorList>
            <person name="Hashimoto T."/>
            <person name="Horikawa D.D."/>
            <person name="Saito Y."/>
            <person name="Kuwahara H."/>
            <person name="Kozuka-Hata H."/>
            <person name="Shin-I T."/>
            <person name="Minakuchi Y."/>
            <person name="Ohishi K."/>
            <person name="Motoyama A."/>
            <person name="Aizu T."/>
            <person name="Enomoto A."/>
            <person name="Kondo K."/>
            <person name="Tanaka S."/>
            <person name="Hara Y."/>
            <person name="Koshikawa S."/>
            <person name="Sagara H."/>
            <person name="Miura T."/>
            <person name="Yokobori S."/>
            <person name="Miyagawa K."/>
            <person name="Suzuki Y."/>
            <person name="Kubo T."/>
            <person name="Oyama M."/>
            <person name="Kohara Y."/>
            <person name="Fujiyama A."/>
            <person name="Arakawa K."/>
            <person name="Katayama T."/>
            <person name="Toyoda A."/>
            <person name="Kunieda T."/>
        </authorList>
    </citation>
    <scope>NUCLEOTIDE SEQUENCE [LARGE SCALE GENOMIC DNA]</scope>
    <source>
        <strain evidence="6 7">YOKOZUNA-1</strain>
    </source>
</reference>
<dbReference type="InterPro" id="IPR010987">
    <property type="entry name" value="Glutathione-S-Trfase_C-like"/>
</dbReference>
<dbReference type="GO" id="GO:0006749">
    <property type="term" value="P:glutathione metabolic process"/>
    <property type="evidence" value="ECO:0007669"/>
    <property type="project" value="UniProtKB-UniRule"/>
</dbReference>
<dbReference type="EMBL" id="BDGG01000002">
    <property type="protein sequence ID" value="GAU94522.1"/>
    <property type="molecule type" value="Genomic_DNA"/>
</dbReference>
<dbReference type="SUPFAM" id="SSF52833">
    <property type="entry name" value="Thioredoxin-like"/>
    <property type="match status" value="1"/>
</dbReference>
<evidence type="ECO:0000256" key="2">
    <source>
        <dbReference type="ARBA" id="ARBA00023002"/>
    </source>
</evidence>
<dbReference type="PANTHER" id="PTHR43968:SF6">
    <property type="entry name" value="GLUTATHIONE S-TRANSFERASE OMEGA"/>
    <property type="match status" value="1"/>
</dbReference>
<feature type="domain" description="GST N-terminal" evidence="4">
    <location>
        <begin position="20"/>
        <end position="99"/>
    </location>
</feature>
<evidence type="ECO:0000256" key="1">
    <source>
        <dbReference type="ARBA" id="ARBA00011067"/>
    </source>
</evidence>
<dbReference type="EC" id="2.5.1.18" evidence="3"/>
<evidence type="ECO:0000313" key="6">
    <source>
        <dbReference type="EMBL" id="GAU94522.1"/>
    </source>
</evidence>
<dbReference type="SFLD" id="SFLDG00358">
    <property type="entry name" value="Main_(cytGST)"/>
    <property type="match status" value="1"/>
</dbReference>
<dbReference type="InterPro" id="IPR036249">
    <property type="entry name" value="Thioredoxin-like_sf"/>
</dbReference>
<comment type="catalytic activity">
    <reaction evidence="3">
        <text>RX + glutathione = an S-substituted glutathione + a halide anion + H(+)</text>
        <dbReference type="Rhea" id="RHEA:16437"/>
        <dbReference type="ChEBI" id="CHEBI:15378"/>
        <dbReference type="ChEBI" id="CHEBI:16042"/>
        <dbReference type="ChEBI" id="CHEBI:17792"/>
        <dbReference type="ChEBI" id="CHEBI:57925"/>
        <dbReference type="ChEBI" id="CHEBI:90779"/>
        <dbReference type="EC" id="2.5.1.18"/>
    </reaction>
</comment>
<name>A0A1D1V3I2_RAMVA</name>
<comment type="similarity">
    <text evidence="1 3">Belongs to the GST superfamily. Omega family.</text>
</comment>
<dbReference type="Pfam" id="PF13417">
    <property type="entry name" value="GST_N_3"/>
    <property type="match status" value="1"/>
</dbReference>
<dbReference type="PRINTS" id="PR01625">
    <property type="entry name" value="GSTRNSFRASEO"/>
</dbReference>
<evidence type="ECO:0000259" key="4">
    <source>
        <dbReference type="PROSITE" id="PS50404"/>
    </source>
</evidence>
<dbReference type="AlphaFoldDB" id="A0A1D1V3I2"/>
<dbReference type="Proteomes" id="UP000186922">
    <property type="component" value="Unassembled WGS sequence"/>
</dbReference>
<keyword evidence="3" id="KW-0808">Transferase</keyword>
<dbReference type="OrthoDB" id="4951845at2759"/>
<dbReference type="PROSITE" id="PS50404">
    <property type="entry name" value="GST_NTER"/>
    <property type="match status" value="1"/>
</dbReference>
<dbReference type="PANTHER" id="PTHR43968">
    <property type="match status" value="1"/>
</dbReference>
<dbReference type="EC" id="1.20.4.2" evidence="3"/>
<dbReference type="GO" id="GO:0050610">
    <property type="term" value="F:methylarsonate reductase activity"/>
    <property type="evidence" value="ECO:0007669"/>
    <property type="project" value="UniProtKB-UniRule"/>
</dbReference>
<dbReference type="InterPro" id="IPR005442">
    <property type="entry name" value="GST_omega"/>
</dbReference>
<dbReference type="InterPro" id="IPR050983">
    <property type="entry name" value="GST_Omega/HSP26"/>
</dbReference>
<comment type="function">
    <text evidence="3">Exhibits glutathione-dependent thiol transferase activity. Has high dehydroascorbate reductase activity and may contribute to the recycling of ascorbic acid. Participates in the biotransformation of inorganic arsenic and reduces monomethylarsonic acid (MMA).</text>
</comment>
<comment type="caution">
    <text evidence="6">The sequence shown here is derived from an EMBL/GenBank/DDBJ whole genome shotgun (WGS) entry which is preliminary data.</text>
</comment>
<gene>
    <name evidence="6" type="primary">RvY_06283-1</name>
    <name evidence="6" type="synonym">RvY_06283.1</name>
    <name evidence="6" type="ORF">RvY_06283</name>
</gene>